<gene>
    <name evidence="1" type="ORF">ES692_06030</name>
</gene>
<dbReference type="Proteomes" id="UP000321938">
    <property type="component" value="Unassembled WGS sequence"/>
</dbReference>
<dbReference type="AlphaFoldDB" id="A0A5C7BDD8"/>
<accession>A0A5C7BDD8</accession>
<dbReference type="OrthoDB" id="1446721at2"/>
<evidence type="ECO:0000313" key="2">
    <source>
        <dbReference type="Proteomes" id="UP000321938"/>
    </source>
</evidence>
<evidence type="ECO:0000313" key="1">
    <source>
        <dbReference type="EMBL" id="TXE18599.1"/>
    </source>
</evidence>
<sequence length="170" mass="19909">MKTIFKYTIVMLMLMHITKIEAQDKRFTFSVYTEPQHYSTDIWNEADGFNIGLAIEYQMTIMYLKAQTFIFPDLNGATYFDFQATLIGFNHHSKRDNYRIFAGGKAGLIKRESYTYPVVGLEYGFEYYFDNTFFIGLQASNDYRTDDKYWDSSASGYMSFNAGLKFGFQF</sequence>
<dbReference type="EMBL" id="VOSB01000007">
    <property type="protein sequence ID" value="TXE18599.1"/>
    <property type="molecule type" value="Genomic_DNA"/>
</dbReference>
<protein>
    <recommendedName>
        <fullName evidence="3">Porin family protein</fullName>
    </recommendedName>
</protein>
<comment type="caution">
    <text evidence="1">The sequence shown here is derived from an EMBL/GenBank/DDBJ whole genome shotgun (WGS) entry which is preliminary data.</text>
</comment>
<reference evidence="1 2" key="1">
    <citation type="submission" date="2019-08" db="EMBL/GenBank/DDBJ databases">
        <title>Genome of Psychroserpens burtonensis ACAM 167.</title>
        <authorList>
            <person name="Bowman J.P."/>
        </authorList>
    </citation>
    <scope>NUCLEOTIDE SEQUENCE [LARGE SCALE GENOMIC DNA]</scope>
    <source>
        <strain evidence="1 2">ACAM 167</strain>
    </source>
</reference>
<proteinExistence type="predicted"/>
<dbReference type="RefSeq" id="WP_147231357.1">
    <property type="nucleotide sequence ID" value="NZ_VOSB01000007.1"/>
</dbReference>
<keyword evidence="2" id="KW-1185">Reference proteome</keyword>
<organism evidence="1 2">
    <name type="scientific">Psychroserpens burtonensis</name>
    <dbReference type="NCBI Taxonomy" id="49278"/>
    <lineage>
        <taxon>Bacteria</taxon>
        <taxon>Pseudomonadati</taxon>
        <taxon>Bacteroidota</taxon>
        <taxon>Flavobacteriia</taxon>
        <taxon>Flavobacteriales</taxon>
        <taxon>Flavobacteriaceae</taxon>
        <taxon>Psychroserpens</taxon>
    </lineage>
</organism>
<evidence type="ECO:0008006" key="3">
    <source>
        <dbReference type="Google" id="ProtNLM"/>
    </source>
</evidence>
<name>A0A5C7BDD8_9FLAO</name>